<feature type="compositionally biased region" description="Low complexity" evidence="1">
    <location>
        <begin position="331"/>
        <end position="340"/>
    </location>
</feature>
<feature type="region of interest" description="Disordered" evidence="1">
    <location>
        <begin position="1"/>
        <end position="26"/>
    </location>
</feature>
<protein>
    <submittedName>
        <fullName evidence="2">Uncharacterized protein</fullName>
    </submittedName>
</protein>
<reference evidence="2 3" key="1">
    <citation type="submission" date="2020-01" db="EMBL/GenBank/DDBJ databases">
        <title>Aspergillus terreus IFO 6365 whole genome shotgun sequence.</title>
        <authorList>
            <person name="Kanamasa S."/>
            <person name="Takahashi H."/>
        </authorList>
    </citation>
    <scope>NUCLEOTIDE SEQUENCE [LARGE SCALE GENOMIC DNA]</scope>
    <source>
        <strain evidence="2 3">IFO 6365</strain>
    </source>
</reference>
<feature type="compositionally biased region" description="Low complexity" evidence="1">
    <location>
        <begin position="209"/>
        <end position="222"/>
    </location>
</feature>
<evidence type="ECO:0000313" key="2">
    <source>
        <dbReference type="EMBL" id="GFF13470.1"/>
    </source>
</evidence>
<dbReference type="EMBL" id="BLJY01000002">
    <property type="protein sequence ID" value="GFF13470.1"/>
    <property type="molecule type" value="Genomic_DNA"/>
</dbReference>
<feature type="region of interest" description="Disordered" evidence="1">
    <location>
        <begin position="66"/>
        <end position="428"/>
    </location>
</feature>
<keyword evidence="3" id="KW-1185">Reference proteome</keyword>
<feature type="compositionally biased region" description="Low complexity" evidence="1">
    <location>
        <begin position="619"/>
        <end position="630"/>
    </location>
</feature>
<comment type="caution">
    <text evidence="2">The sequence shown here is derived from an EMBL/GenBank/DDBJ whole genome shotgun (WGS) entry which is preliminary data.</text>
</comment>
<gene>
    <name evidence="2" type="ORF">ATEIFO6365_0002058100</name>
</gene>
<evidence type="ECO:0000313" key="3">
    <source>
        <dbReference type="Proteomes" id="UP000452235"/>
    </source>
</evidence>
<accession>A0A5M3YUU9</accession>
<feature type="compositionally biased region" description="Basic and acidic residues" evidence="1">
    <location>
        <begin position="239"/>
        <end position="257"/>
    </location>
</feature>
<sequence length="692" mass="75384">MPPGRAVSPLSLETYSPPPSNNDIDEIVGSDEELDEAGRAAQRQRIQKLADAYNEGKPLFILSASLRGPFDNGWVNPWKKNRRRRPATTRIVEQPHHQKRSNSPVVEETNPRKRRQHHGPEPRNARPSPSPARATAEHRKPRLAGGSSPHIKALSDRRSRTSVSPPTAKRILPWMRTKEPSPLQYQATPVKHTGESWLKKDRKKTGFRTIDPPTSPTTSISSRHFEMRNRPTKLTRTQRQQEDANDTHEELLSRAREGAATSSPRKLPGIPTGNKIAKGTTPRSPISAGQLFSPSGSSKGTFNANNPGNSLYVLPSQSHLPKFEFRRKPRVPSSSSPQKPFVVRDGKDESGVDPTLEDMEVETQHGLQEKSQLDQDAQESATVENDSHTVQNTSKSDIGNSRGDTNPTGAHMSERMPSAQQVSGAPTMTGYVTSLHSTAAPKSNADEVTMPDPQFSTQTALLLAQRSFQDDLESPEHVLAASQRQTHAPPGKEPAPGATITPFRQLGLSTRTKETDHSKAPDTSRDQMLSTQYMINAATPFVFSTEKKPTEKNGYCLTSLTKPAGGGKQKATSFNISTPSLGGNAPEPLKSGIERVPDSMPRQSPEVQGYATESQPSALPMTLTGTTPPTAQNGQGGYPGADSFSLTQAIAEAGSWLQQSFDFTKDLQHKGKSQPPASQDTRRSAFGVDIPG</sequence>
<feature type="compositionally biased region" description="Polar residues" evidence="1">
    <location>
        <begin position="418"/>
        <end position="428"/>
    </location>
</feature>
<feature type="compositionally biased region" description="Basic and acidic residues" evidence="1">
    <location>
        <begin position="511"/>
        <end position="525"/>
    </location>
</feature>
<feature type="compositionally biased region" description="Polar residues" evidence="1">
    <location>
        <begin position="601"/>
        <end position="617"/>
    </location>
</feature>
<feature type="compositionally biased region" description="Polar residues" evidence="1">
    <location>
        <begin position="374"/>
        <end position="408"/>
    </location>
</feature>
<feature type="compositionally biased region" description="Polar residues" evidence="1">
    <location>
        <begin position="570"/>
        <end position="581"/>
    </location>
</feature>
<name>A0A5M3YUU9_ASPTE</name>
<feature type="region of interest" description="Disordered" evidence="1">
    <location>
        <begin position="469"/>
        <end position="525"/>
    </location>
</feature>
<feature type="compositionally biased region" description="Low complexity" evidence="1">
    <location>
        <begin position="125"/>
        <end position="134"/>
    </location>
</feature>
<dbReference type="Proteomes" id="UP000452235">
    <property type="component" value="Unassembled WGS sequence"/>
</dbReference>
<evidence type="ECO:0000256" key="1">
    <source>
        <dbReference type="SAM" id="MobiDB-lite"/>
    </source>
</evidence>
<feature type="region of interest" description="Disordered" evidence="1">
    <location>
        <begin position="560"/>
        <end position="643"/>
    </location>
</feature>
<feature type="region of interest" description="Disordered" evidence="1">
    <location>
        <begin position="666"/>
        <end position="692"/>
    </location>
</feature>
<dbReference type="AlphaFoldDB" id="A0A5M3YUU9"/>
<organism evidence="2 3">
    <name type="scientific">Aspergillus terreus</name>
    <dbReference type="NCBI Taxonomy" id="33178"/>
    <lineage>
        <taxon>Eukaryota</taxon>
        <taxon>Fungi</taxon>
        <taxon>Dikarya</taxon>
        <taxon>Ascomycota</taxon>
        <taxon>Pezizomycotina</taxon>
        <taxon>Eurotiomycetes</taxon>
        <taxon>Eurotiomycetidae</taxon>
        <taxon>Eurotiales</taxon>
        <taxon>Aspergillaceae</taxon>
        <taxon>Aspergillus</taxon>
        <taxon>Aspergillus subgen. Circumdati</taxon>
    </lineage>
</organism>
<feature type="compositionally biased region" description="Polar residues" evidence="1">
    <location>
        <begin position="290"/>
        <end position="319"/>
    </location>
</feature>
<dbReference type="OrthoDB" id="5419922at2759"/>
<dbReference type="VEuPathDB" id="FungiDB:ATEG_02482"/>
<proteinExistence type="predicted"/>